<dbReference type="Proteomes" id="UP000436483">
    <property type="component" value="Unassembled WGS sequence"/>
</dbReference>
<dbReference type="Pfam" id="PF13545">
    <property type="entry name" value="HTH_Crp_2"/>
    <property type="match status" value="1"/>
</dbReference>
<dbReference type="Pfam" id="PF00027">
    <property type="entry name" value="cNMP_binding"/>
    <property type="match status" value="1"/>
</dbReference>
<dbReference type="PROSITE" id="PS51063">
    <property type="entry name" value="HTH_CRP_2"/>
    <property type="match status" value="1"/>
</dbReference>
<name>A0A7X3MSM3_9HYPH</name>
<dbReference type="CDD" id="cd00038">
    <property type="entry name" value="CAP_ED"/>
    <property type="match status" value="1"/>
</dbReference>
<dbReference type="SMART" id="SM00100">
    <property type="entry name" value="cNMP"/>
    <property type="match status" value="1"/>
</dbReference>
<keyword evidence="3" id="KW-0804">Transcription</keyword>
<dbReference type="Gene3D" id="2.60.120.10">
    <property type="entry name" value="Jelly Rolls"/>
    <property type="match status" value="1"/>
</dbReference>
<comment type="caution">
    <text evidence="5">The sequence shown here is derived from an EMBL/GenBank/DDBJ whole genome shotgun (WGS) entry which is preliminary data.</text>
</comment>
<dbReference type="SUPFAM" id="SSF51206">
    <property type="entry name" value="cAMP-binding domain-like"/>
    <property type="match status" value="1"/>
</dbReference>
<organism evidence="5 6">
    <name type="scientific">Microvirga makkahensis</name>
    <dbReference type="NCBI Taxonomy" id="1128670"/>
    <lineage>
        <taxon>Bacteria</taxon>
        <taxon>Pseudomonadati</taxon>
        <taxon>Pseudomonadota</taxon>
        <taxon>Alphaproteobacteria</taxon>
        <taxon>Hyphomicrobiales</taxon>
        <taxon>Methylobacteriaceae</taxon>
        <taxon>Microvirga</taxon>
    </lineage>
</organism>
<evidence type="ECO:0000259" key="4">
    <source>
        <dbReference type="PROSITE" id="PS51063"/>
    </source>
</evidence>
<sequence length="249" mass="28096">MPQSLIRKLEHIAPLSSEEKQVLIEAVARTRDLRPDEDLIREGEQPTDCHVILEGMLCRYKLLREGKRQITGFQIAGDLVDLCGLLMGRMDHSVGTLTPAKVGVIPHQILRRIMEGHPRLAQALWQETLIDASITREWVANLGRRAAYQRLAHLLCEMGVRLNAVGRRTDGASFEWLMTQSEVADAMGLSTVHVNRILQQLRAEGLIVTQGNEIRVLDWDRLQQAGEFSPDYLFLGPNLGDGERRQPII</sequence>
<dbReference type="GO" id="GO:0003677">
    <property type="term" value="F:DNA binding"/>
    <property type="evidence" value="ECO:0007669"/>
    <property type="project" value="UniProtKB-KW"/>
</dbReference>
<dbReference type="GO" id="GO:0003700">
    <property type="term" value="F:DNA-binding transcription factor activity"/>
    <property type="evidence" value="ECO:0007669"/>
    <property type="project" value="TreeGrafter"/>
</dbReference>
<dbReference type="SUPFAM" id="SSF46785">
    <property type="entry name" value="Winged helix' DNA-binding domain"/>
    <property type="match status" value="1"/>
</dbReference>
<dbReference type="InterPro" id="IPR036390">
    <property type="entry name" value="WH_DNA-bd_sf"/>
</dbReference>
<dbReference type="OrthoDB" id="7584044at2"/>
<dbReference type="InterPro" id="IPR014710">
    <property type="entry name" value="RmlC-like_jellyroll"/>
</dbReference>
<keyword evidence="1" id="KW-0805">Transcription regulation</keyword>
<dbReference type="PANTHER" id="PTHR24567">
    <property type="entry name" value="CRP FAMILY TRANSCRIPTIONAL REGULATORY PROTEIN"/>
    <property type="match status" value="1"/>
</dbReference>
<dbReference type="AlphaFoldDB" id="A0A7X3MSM3"/>
<reference evidence="5 6" key="2">
    <citation type="submission" date="2020-01" db="EMBL/GenBank/DDBJ databases">
        <title>Microvirga sp. nov., an arsenate reduction bacterium isolated from Tibet hotspring sediments.</title>
        <authorList>
            <person name="Xian W.-D."/>
            <person name="Li W.-J."/>
        </authorList>
    </citation>
    <scope>NUCLEOTIDE SEQUENCE [LARGE SCALE GENOMIC DNA]</scope>
    <source>
        <strain evidence="5 6">KCTC 23863</strain>
    </source>
</reference>
<proteinExistence type="predicted"/>
<dbReference type="Gene3D" id="1.10.10.10">
    <property type="entry name" value="Winged helix-like DNA-binding domain superfamily/Winged helix DNA-binding domain"/>
    <property type="match status" value="1"/>
</dbReference>
<keyword evidence="2" id="KW-0238">DNA-binding</keyword>
<evidence type="ECO:0000313" key="6">
    <source>
        <dbReference type="Proteomes" id="UP000436483"/>
    </source>
</evidence>
<evidence type="ECO:0000256" key="3">
    <source>
        <dbReference type="ARBA" id="ARBA00023163"/>
    </source>
</evidence>
<accession>A0A7X3MSM3</accession>
<evidence type="ECO:0000313" key="5">
    <source>
        <dbReference type="EMBL" id="MXQ12406.1"/>
    </source>
</evidence>
<dbReference type="RefSeq" id="WP_160884985.1">
    <property type="nucleotide sequence ID" value="NZ_WURB01000008.1"/>
</dbReference>
<keyword evidence="6" id="KW-1185">Reference proteome</keyword>
<dbReference type="InterPro" id="IPR000595">
    <property type="entry name" value="cNMP-bd_dom"/>
</dbReference>
<evidence type="ECO:0000256" key="2">
    <source>
        <dbReference type="ARBA" id="ARBA00023125"/>
    </source>
</evidence>
<evidence type="ECO:0000256" key="1">
    <source>
        <dbReference type="ARBA" id="ARBA00023015"/>
    </source>
</evidence>
<dbReference type="SMART" id="SM00419">
    <property type="entry name" value="HTH_CRP"/>
    <property type="match status" value="1"/>
</dbReference>
<feature type="domain" description="HTH crp-type" evidence="4">
    <location>
        <begin position="145"/>
        <end position="220"/>
    </location>
</feature>
<dbReference type="PANTHER" id="PTHR24567:SF68">
    <property type="entry name" value="DNA-BINDING TRANSCRIPTIONAL DUAL REGULATOR CRP"/>
    <property type="match status" value="1"/>
</dbReference>
<dbReference type="GO" id="GO:0005829">
    <property type="term" value="C:cytosol"/>
    <property type="evidence" value="ECO:0007669"/>
    <property type="project" value="TreeGrafter"/>
</dbReference>
<dbReference type="InterPro" id="IPR018490">
    <property type="entry name" value="cNMP-bd_dom_sf"/>
</dbReference>
<dbReference type="InterPro" id="IPR050397">
    <property type="entry name" value="Env_Response_Regulators"/>
</dbReference>
<gene>
    <name evidence="5" type="ORF">GR328_13230</name>
</gene>
<dbReference type="InterPro" id="IPR012318">
    <property type="entry name" value="HTH_CRP"/>
</dbReference>
<protein>
    <submittedName>
        <fullName evidence="5">Helix-turn-helix domain-containing protein</fullName>
    </submittedName>
</protein>
<reference evidence="5 6" key="1">
    <citation type="submission" date="2019-12" db="EMBL/GenBank/DDBJ databases">
        <authorList>
            <person name="Yuan C.-G."/>
        </authorList>
    </citation>
    <scope>NUCLEOTIDE SEQUENCE [LARGE SCALE GENOMIC DNA]</scope>
    <source>
        <strain evidence="5 6">KCTC 23863</strain>
    </source>
</reference>
<dbReference type="EMBL" id="WURB01000008">
    <property type="protein sequence ID" value="MXQ12406.1"/>
    <property type="molecule type" value="Genomic_DNA"/>
</dbReference>
<dbReference type="InterPro" id="IPR036388">
    <property type="entry name" value="WH-like_DNA-bd_sf"/>
</dbReference>